<protein>
    <submittedName>
        <fullName evidence="1">Uncharacterized protein</fullName>
    </submittedName>
</protein>
<gene>
    <name evidence="1" type="ORF">F2Q69_00029558</name>
</gene>
<dbReference type="Proteomes" id="UP000712600">
    <property type="component" value="Unassembled WGS sequence"/>
</dbReference>
<dbReference type="EMBL" id="QGKX02000088">
    <property type="protein sequence ID" value="KAF3583251.1"/>
    <property type="molecule type" value="Genomic_DNA"/>
</dbReference>
<evidence type="ECO:0000313" key="2">
    <source>
        <dbReference type="Proteomes" id="UP000712600"/>
    </source>
</evidence>
<accession>A0A8S9RQ43</accession>
<organism evidence="1 2">
    <name type="scientific">Brassica cretica</name>
    <name type="common">Mustard</name>
    <dbReference type="NCBI Taxonomy" id="69181"/>
    <lineage>
        <taxon>Eukaryota</taxon>
        <taxon>Viridiplantae</taxon>
        <taxon>Streptophyta</taxon>
        <taxon>Embryophyta</taxon>
        <taxon>Tracheophyta</taxon>
        <taxon>Spermatophyta</taxon>
        <taxon>Magnoliopsida</taxon>
        <taxon>eudicotyledons</taxon>
        <taxon>Gunneridae</taxon>
        <taxon>Pentapetalae</taxon>
        <taxon>rosids</taxon>
        <taxon>malvids</taxon>
        <taxon>Brassicales</taxon>
        <taxon>Brassicaceae</taxon>
        <taxon>Brassiceae</taxon>
        <taxon>Brassica</taxon>
    </lineage>
</organism>
<reference evidence="1" key="1">
    <citation type="submission" date="2019-12" db="EMBL/GenBank/DDBJ databases">
        <title>Genome sequencing and annotation of Brassica cretica.</title>
        <authorList>
            <person name="Studholme D.J."/>
            <person name="Sarris P."/>
        </authorList>
    </citation>
    <scope>NUCLEOTIDE SEQUENCE</scope>
    <source>
        <strain evidence="1">PFS-109/04</strain>
        <tissue evidence="1">Leaf</tissue>
    </source>
</reference>
<comment type="caution">
    <text evidence="1">The sequence shown here is derived from an EMBL/GenBank/DDBJ whole genome shotgun (WGS) entry which is preliminary data.</text>
</comment>
<dbReference type="AlphaFoldDB" id="A0A8S9RQ43"/>
<name>A0A8S9RQ43_BRACR</name>
<proteinExistence type="predicted"/>
<sequence>MMHKERRAATTGLPVSMYRHKNYKIGAVRLLELLLQKLRQAVEELLYIFGSAFVMENENSGCLVGCDESLIASVLC</sequence>
<evidence type="ECO:0000313" key="1">
    <source>
        <dbReference type="EMBL" id="KAF3583251.1"/>
    </source>
</evidence>